<keyword evidence="3" id="KW-1185">Reference proteome</keyword>
<reference evidence="2 3" key="1">
    <citation type="submission" date="2018-08" db="EMBL/GenBank/DDBJ databases">
        <title>Verrucosispora craniellae sp. nov., isolated from a marine sponge in the South China Sea.</title>
        <authorList>
            <person name="Li L."/>
            <person name="Lin H.W."/>
        </authorList>
    </citation>
    <scope>NUCLEOTIDE SEQUENCE [LARGE SCALE GENOMIC DNA]</scope>
    <source>
        <strain evidence="2 3">LHW63014</strain>
    </source>
</reference>
<feature type="region of interest" description="Disordered" evidence="1">
    <location>
        <begin position="310"/>
        <end position="340"/>
    </location>
</feature>
<protein>
    <submittedName>
        <fullName evidence="2">Uncharacterized protein</fullName>
    </submittedName>
</protein>
<proteinExistence type="predicted"/>
<gene>
    <name evidence="2" type="ORF">D0Q02_07535</name>
</gene>
<evidence type="ECO:0000313" key="2">
    <source>
        <dbReference type="EMBL" id="RFS47006.1"/>
    </source>
</evidence>
<dbReference type="EMBL" id="QVFU01000005">
    <property type="protein sequence ID" value="RFS47006.1"/>
    <property type="molecule type" value="Genomic_DNA"/>
</dbReference>
<dbReference type="OrthoDB" id="3358527at2"/>
<name>A0A372G2L6_9ACTN</name>
<accession>A0A372G2L6</accession>
<organism evidence="2 3">
    <name type="scientific">Micromonospora craniellae</name>
    <dbReference type="NCBI Taxonomy" id="2294034"/>
    <lineage>
        <taxon>Bacteria</taxon>
        <taxon>Bacillati</taxon>
        <taxon>Actinomycetota</taxon>
        <taxon>Actinomycetes</taxon>
        <taxon>Micromonosporales</taxon>
        <taxon>Micromonosporaceae</taxon>
        <taxon>Micromonospora</taxon>
    </lineage>
</organism>
<evidence type="ECO:0000313" key="3">
    <source>
        <dbReference type="Proteomes" id="UP000262621"/>
    </source>
</evidence>
<sequence length="504" mass="53998">MTADVIELTERSTEQAARARADRIRKGLIDYLETVEEFALAFERRDWQVLGHDSWEAYLAAEFGADRLRVPEVHRTQAVTVLRMVGMSTRAIGSALGISKDTAARALAAVSADGALPATVRGLDGRDRPATRPAPAPTPVVIEERGPTPGEQVWIAAARKGIPGHALKTKTSTRCSRSTRNGLTLPAEQARERHSAVWCHTCWPEEEETTRFVAGESEAHDPRVSDEAGAECRDSAPADVDLAAAVLAALEGTGPYGLTLDEIRNLLPGAPAWDEVQRVVDELTALKVLFTATTPTAKRWIPSKVTATGHFTSSPVDGEDVDSEAMATTDTATDGPVDHAAPAPVPPAAASPAVGGTGVTPRPDWVLTVDQVARLRAVFEWARAGLARHPRYHDGCGEPGALGREYAGERAPRAPHQIPRNGEQVAHVEVSWALDGEMEISYRSDRYVLAETTLWMPGVDEALDVLCALGILPGRFSRQYAAGLQAGLRAGDAIDGPTEETDHG</sequence>
<dbReference type="AlphaFoldDB" id="A0A372G2L6"/>
<evidence type="ECO:0000256" key="1">
    <source>
        <dbReference type="SAM" id="MobiDB-lite"/>
    </source>
</evidence>
<feature type="region of interest" description="Disordered" evidence="1">
    <location>
        <begin position="122"/>
        <end position="146"/>
    </location>
</feature>
<dbReference type="RefSeq" id="WP_117227257.1">
    <property type="nucleotide sequence ID" value="NZ_CP061725.1"/>
</dbReference>
<comment type="caution">
    <text evidence="2">The sequence shown here is derived from an EMBL/GenBank/DDBJ whole genome shotgun (WGS) entry which is preliminary data.</text>
</comment>
<dbReference type="Proteomes" id="UP000262621">
    <property type="component" value="Unassembled WGS sequence"/>
</dbReference>